<keyword evidence="7" id="KW-1185">Reference proteome</keyword>
<dbReference type="InterPro" id="IPR051598">
    <property type="entry name" value="TSUP/Inactive_protease-like"/>
</dbReference>
<proteinExistence type="inferred from homology"/>
<reference evidence="6 7" key="1">
    <citation type="submission" date="2020-08" db="EMBL/GenBank/DDBJ databases">
        <title>Genomic Encyclopedia of Type Strains, Phase IV (KMG-IV): sequencing the most valuable type-strain genomes for metagenomic binning, comparative biology and taxonomic classification.</title>
        <authorList>
            <person name="Goeker M."/>
        </authorList>
    </citation>
    <scope>NUCLEOTIDE SEQUENCE [LARGE SCALE GENOMIC DNA]</scope>
    <source>
        <strain evidence="6 7">DSM 25079</strain>
    </source>
</reference>
<keyword evidence="3 5" id="KW-1133">Transmembrane helix</keyword>
<dbReference type="EMBL" id="JACIJC010000005">
    <property type="protein sequence ID" value="MBB5687216.1"/>
    <property type="molecule type" value="Genomic_DNA"/>
</dbReference>
<dbReference type="InterPro" id="IPR002781">
    <property type="entry name" value="TM_pro_TauE-like"/>
</dbReference>
<feature type="transmembrane region" description="Helical" evidence="5">
    <location>
        <begin position="165"/>
        <end position="183"/>
    </location>
</feature>
<protein>
    <recommendedName>
        <fullName evidence="5">Probable membrane transporter protein</fullName>
    </recommendedName>
</protein>
<evidence type="ECO:0000313" key="6">
    <source>
        <dbReference type="EMBL" id="MBB5687216.1"/>
    </source>
</evidence>
<gene>
    <name evidence="6" type="ORF">FHS49_003244</name>
</gene>
<evidence type="ECO:0000256" key="5">
    <source>
        <dbReference type="RuleBase" id="RU363041"/>
    </source>
</evidence>
<dbReference type="RefSeq" id="WP_184020468.1">
    <property type="nucleotide sequence ID" value="NZ_JACIJC010000005.1"/>
</dbReference>
<feature type="transmembrane region" description="Helical" evidence="5">
    <location>
        <begin position="230"/>
        <end position="247"/>
    </location>
</feature>
<keyword evidence="2 5" id="KW-0812">Transmembrane</keyword>
<evidence type="ECO:0000256" key="1">
    <source>
        <dbReference type="ARBA" id="ARBA00004141"/>
    </source>
</evidence>
<dbReference type="PANTHER" id="PTHR43701">
    <property type="entry name" value="MEMBRANE TRANSPORTER PROTEIN MJ0441-RELATED"/>
    <property type="match status" value="1"/>
</dbReference>
<keyword evidence="4 5" id="KW-0472">Membrane</keyword>
<dbReference type="Proteomes" id="UP000549617">
    <property type="component" value="Unassembled WGS sequence"/>
</dbReference>
<accession>A0A7W9EGZ1</accession>
<evidence type="ECO:0000256" key="2">
    <source>
        <dbReference type="ARBA" id="ARBA00022692"/>
    </source>
</evidence>
<dbReference type="AlphaFoldDB" id="A0A7W9EGZ1"/>
<comment type="caution">
    <text evidence="6">The sequence shown here is derived from an EMBL/GenBank/DDBJ whole genome shotgun (WGS) entry which is preliminary data.</text>
</comment>
<sequence>MLVLAALFALTAALYATVGFGGGSTYNALLALHGTDYRILPAIALTCNIIVVTGGTIRFARAGLIPWKRIWPILLLSAPLAWAGGLTPISQTLFLGLLGGALLIAGLLMLFQRDASDAAPLRDSPWIAPGAGAGIGYLSGLVGIGGGIFLAPLLHLLHWDRAKPIAATASVFILVNSITGLIGQTMKIGTLGLAGDVAAHWPLFVGVLIGGQIGSIASLKLFSQRTVKRLTAVLVLYVAVRLLWQIATGA</sequence>
<feature type="transmembrane region" description="Helical" evidence="5">
    <location>
        <begin position="131"/>
        <end position="153"/>
    </location>
</feature>
<dbReference type="Pfam" id="PF01925">
    <property type="entry name" value="TauE"/>
    <property type="match status" value="1"/>
</dbReference>
<evidence type="ECO:0000256" key="4">
    <source>
        <dbReference type="ARBA" id="ARBA00023136"/>
    </source>
</evidence>
<evidence type="ECO:0000313" key="7">
    <source>
        <dbReference type="Proteomes" id="UP000549617"/>
    </source>
</evidence>
<evidence type="ECO:0000256" key="3">
    <source>
        <dbReference type="ARBA" id="ARBA00022989"/>
    </source>
</evidence>
<dbReference type="PANTHER" id="PTHR43701:SF5">
    <property type="entry name" value="MEMBRANE TRANSPORTER PROTEIN-RELATED"/>
    <property type="match status" value="1"/>
</dbReference>
<organism evidence="6 7">
    <name type="scientific">Sphingobium boeckii</name>
    <dbReference type="NCBI Taxonomy" id="1082345"/>
    <lineage>
        <taxon>Bacteria</taxon>
        <taxon>Pseudomonadati</taxon>
        <taxon>Pseudomonadota</taxon>
        <taxon>Alphaproteobacteria</taxon>
        <taxon>Sphingomonadales</taxon>
        <taxon>Sphingomonadaceae</taxon>
        <taxon>Sphingobium</taxon>
    </lineage>
</organism>
<comment type="similarity">
    <text evidence="5">Belongs to the 4-toluene sulfonate uptake permease (TSUP) (TC 2.A.102) family.</text>
</comment>
<feature type="transmembrane region" description="Helical" evidence="5">
    <location>
        <begin position="203"/>
        <end position="223"/>
    </location>
</feature>
<comment type="subcellular location">
    <subcellularLocation>
        <location evidence="5">Cell membrane</location>
        <topology evidence="5">Multi-pass membrane protein</topology>
    </subcellularLocation>
    <subcellularLocation>
        <location evidence="1">Membrane</location>
        <topology evidence="1">Multi-pass membrane protein</topology>
    </subcellularLocation>
</comment>
<keyword evidence="5" id="KW-1003">Cell membrane</keyword>
<feature type="transmembrane region" description="Helical" evidence="5">
    <location>
        <begin position="37"/>
        <end position="60"/>
    </location>
</feature>
<name>A0A7W9EGZ1_9SPHN</name>
<feature type="transmembrane region" description="Helical" evidence="5">
    <location>
        <begin position="92"/>
        <end position="111"/>
    </location>
</feature>
<dbReference type="GO" id="GO:0005886">
    <property type="term" value="C:plasma membrane"/>
    <property type="evidence" value="ECO:0007669"/>
    <property type="project" value="UniProtKB-SubCell"/>
</dbReference>